<feature type="domain" description="Response regulatory" evidence="7">
    <location>
        <begin position="6"/>
        <end position="124"/>
    </location>
</feature>
<dbReference type="CDD" id="cd17574">
    <property type="entry name" value="REC_OmpR"/>
    <property type="match status" value="1"/>
</dbReference>
<dbReference type="SMART" id="SM00448">
    <property type="entry name" value="REC"/>
    <property type="match status" value="1"/>
</dbReference>
<dbReference type="PROSITE" id="PS50110">
    <property type="entry name" value="RESPONSE_REGULATORY"/>
    <property type="match status" value="1"/>
</dbReference>
<keyword evidence="2" id="KW-0902">Two-component regulatory system</keyword>
<dbReference type="EMBL" id="LUUG01000049">
    <property type="protein sequence ID" value="OAI07891.1"/>
    <property type="molecule type" value="Genomic_DNA"/>
</dbReference>
<dbReference type="Pfam" id="PF00072">
    <property type="entry name" value="Response_reg"/>
    <property type="match status" value="1"/>
</dbReference>
<organism evidence="8 9">
    <name type="scientific">Methylomonas methanica</name>
    <dbReference type="NCBI Taxonomy" id="421"/>
    <lineage>
        <taxon>Bacteria</taxon>
        <taxon>Pseudomonadati</taxon>
        <taxon>Pseudomonadota</taxon>
        <taxon>Gammaproteobacteria</taxon>
        <taxon>Methylococcales</taxon>
        <taxon>Methylococcaceae</taxon>
        <taxon>Methylomonas</taxon>
    </lineage>
</organism>
<evidence type="ECO:0000313" key="9">
    <source>
        <dbReference type="Proteomes" id="UP000078090"/>
    </source>
</evidence>
<evidence type="ECO:0000256" key="2">
    <source>
        <dbReference type="ARBA" id="ARBA00023012"/>
    </source>
</evidence>
<keyword evidence="3" id="KW-0805">Transcription regulation</keyword>
<dbReference type="SUPFAM" id="SSF52172">
    <property type="entry name" value="CheY-like"/>
    <property type="match status" value="1"/>
</dbReference>
<evidence type="ECO:0000259" key="7">
    <source>
        <dbReference type="PROSITE" id="PS50110"/>
    </source>
</evidence>
<dbReference type="Proteomes" id="UP000078090">
    <property type="component" value="Unassembled WGS sequence"/>
</dbReference>
<dbReference type="GO" id="GO:0005829">
    <property type="term" value="C:cytosol"/>
    <property type="evidence" value="ECO:0007669"/>
    <property type="project" value="TreeGrafter"/>
</dbReference>
<dbReference type="InterPro" id="IPR011006">
    <property type="entry name" value="CheY-like_superfamily"/>
</dbReference>
<evidence type="ECO:0000313" key="8">
    <source>
        <dbReference type="EMBL" id="OAI07891.1"/>
    </source>
</evidence>
<dbReference type="PANTHER" id="PTHR48111:SF1">
    <property type="entry name" value="TWO-COMPONENT RESPONSE REGULATOR ORR33"/>
    <property type="match status" value="1"/>
</dbReference>
<dbReference type="GO" id="GO:0032993">
    <property type="term" value="C:protein-DNA complex"/>
    <property type="evidence" value="ECO:0007669"/>
    <property type="project" value="TreeGrafter"/>
</dbReference>
<evidence type="ECO:0000256" key="5">
    <source>
        <dbReference type="ARBA" id="ARBA00023163"/>
    </source>
</evidence>
<evidence type="ECO:0000256" key="1">
    <source>
        <dbReference type="ARBA" id="ARBA00022553"/>
    </source>
</evidence>
<keyword evidence="5" id="KW-0804">Transcription</keyword>
<accession>A0A177MQG0</accession>
<dbReference type="PANTHER" id="PTHR48111">
    <property type="entry name" value="REGULATOR OF RPOS"/>
    <property type="match status" value="1"/>
</dbReference>
<proteinExistence type="predicted"/>
<gene>
    <name evidence="8" type="ORF">A1332_00405</name>
</gene>
<evidence type="ECO:0000256" key="4">
    <source>
        <dbReference type="ARBA" id="ARBA00023125"/>
    </source>
</evidence>
<dbReference type="Gene3D" id="3.30.565.10">
    <property type="entry name" value="Histidine kinase-like ATPase, C-terminal domain"/>
    <property type="match status" value="1"/>
</dbReference>
<sequence>MTQNARILLVEDEEIIAIIIRDLLAAEGFLVTVCANGCIAWETLQHDHAGYDLVLLDRGLPGMDGMELLRLIKSDRVLAAIPVIMQTARSDKKSIQEGLSQGAYYYLTKPIQPEILIAVINAALQQRRELQEMSETVNRAERPLTLLHSAVFRFRDLDEAKMLSHCLAQSCPEPERVIHGLQELMINAVEHGNLGVSYAEKGELMLAGVWLDEIQRRLTLPEFSRRFVTVHFQRFPDKLVFTIQDQGAGFNWQDFLDFSPERVFDLHGRGIAMARLMSFDRLEYQGNGNTVCAVVNGVSPLYGFFDD</sequence>
<dbReference type="InterPro" id="IPR039420">
    <property type="entry name" value="WalR-like"/>
</dbReference>
<dbReference type="GO" id="GO:0000156">
    <property type="term" value="F:phosphorelay response regulator activity"/>
    <property type="evidence" value="ECO:0007669"/>
    <property type="project" value="TreeGrafter"/>
</dbReference>
<dbReference type="RefSeq" id="WP_064007351.1">
    <property type="nucleotide sequence ID" value="NZ_LUUG01000049.1"/>
</dbReference>
<dbReference type="GO" id="GO:0000976">
    <property type="term" value="F:transcription cis-regulatory region binding"/>
    <property type="evidence" value="ECO:0007669"/>
    <property type="project" value="TreeGrafter"/>
</dbReference>
<dbReference type="Gene3D" id="3.40.50.2300">
    <property type="match status" value="1"/>
</dbReference>
<dbReference type="InterPro" id="IPR036890">
    <property type="entry name" value="HATPase_C_sf"/>
</dbReference>
<keyword evidence="4" id="KW-0238">DNA-binding</keyword>
<dbReference type="SUPFAM" id="SSF55874">
    <property type="entry name" value="ATPase domain of HSP90 chaperone/DNA topoisomerase II/histidine kinase"/>
    <property type="match status" value="1"/>
</dbReference>
<dbReference type="OrthoDB" id="9800897at2"/>
<dbReference type="Pfam" id="PF13581">
    <property type="entry name" value="HATPase_c_2"/>
    <property type="match status" value="1"/>
</dbReference>
<dbReference type="AlphaFoldDB" id="A0A177MQG0"/>
<comment type="caution">
    <text evidence="8">The sequence shown here is derived from an EMBL/GenBank/DDBJ whole genome shotgun (WGS) entry which is preliminary data.</text>
</comment>
<protein>
    <recommendedName>
        <fullName evidence="7">Response regulatory domain-containing protein</fullName>
    </recommendedName>
</protein>
<dbReference type="InterPro" id="IPR001789">
    <property type="entry name" value="Sig_transdc_resp-reg_receiver"/>
</dbReference>
<keyword evidence="1 6" id="KW-0597">Phosphoprotein</keyword>
<dbReference type="GO" id="GO:0006355">
    <property type="term" value="P:regulation of DNA-templated transcription"/>
    <property type="evidence" value="ECO:0007669"/>
    <property type="project" value="TreeGrafter"/>
</dbReference>
<dbReference type="CDD" id="cd16936">
    <property type="entry name" value="HATPase_RsbW-like"/>
    <property type="match status" value="1"/>
</dbReference>
<name>A0A177MQG0_METMH</name>
<evidence type="ECO:0000256" key="3">
    <source>
        <dbReference type="ARBA" id="ARBA00023015"/>
    </source>
</evidence>
<dbReference type="InterPro" id="IPR003594">
    <property type="entry name" value="HATPase_dom"/>
</dbReference>
<reference evidence="8 9" key="1">
    <citation type="submission" date="2016-03" db="EMBL/GenBank/DDBJ databases">
        <authorList>
            <person name="Ploux O."/>
        </authorList>
    </citation>
    <scope>NUCLEOTIDE SEQUENCE [LARGE SCALE GENOMIC DNA]</scope>
    <source>
        <strain evidence="8 9">R-45363</strain>
    </source>
</reference>
<evidence type="ECO:0000256" key="6">
    <source>
        <dbReference type="PROSITE-ProRule" id="PRU00169"/>
    </source>
</evidence>
<feature type="modified residue" description="4-aspartylphosphate" evidence="6">
    <location>
        <position position="57"/>
    </location>
</feature>